<evidence type="ECO:0000313" key="3">
    <source>
        <dbReference type="Proteomes" id="UP000612808"/>
    </source>
</evidence>
<dbReference type="Proteomes" id="UP000612808">
    <property type="component" value="Unassembled WGS sequence"/>
</dbReference>
<organism evidence="2 3">
    <name type="scientific">Actinocatenispora rupis</name>
    <dbReference type="NCBI Taxonomy" id="519421"/>
    <lineage>
        <taxon>Bacteria</taxon>
        <taxon>Bacillati</taxon>
        <taxon>Actinomycetota</taxon>
        <taxon>Actinomycetes</taxon>
        <taxon>Micromonosporales</taxon>
        <taxon>Micromonosporaceae</taxon>
        <taxon>Actinocatenispora</taxon>
    </lineage>
</organism>
<evidence type="ECO:0008006" key="4">
    <source>
        <dbReference type="Google" id="ProtNLM"/>
    </source>
</evidence>
<proteinExistence type="predicted"/>
<feature type="region of interest" description="Disordered" evidence="1">
    <location>
        <begin position="30"/>
        <end position="49"/>
    </location>
</feature>
<dbReference type="SUPFAM" id="SSF55811">
    <property type="entry name" value="Nudix"/>
    <property type="match status" value="1"/>
</dbReference>
<dbReference type="AlphaFoldDB" id="A0A8J3J3C9"/>
<feature type="compositionally biased region" description="Low complexity" evidence="1">
    <location>
        <begin position="38"/>
        <end position="49"/>
    </location>
</feature>
<gene>
    <name evidence="2" type="ORF">Aru02nite_59600</name>
</gene>
<evidence type="ECO:0000256" key="1">
    <source>
        <dbReference type="SAM" id="MobiDB-lite"/>
    </source>
</evidence>
<dbReference type="Gene3D" id="3.90.79.10">
    <property type="entry name" value="Nucleoside Triphosphate Pyrophosphohydrolase"/>
    <property type="match status" value="1"/>
</dbReference>
<sequence>MLEKVAWAYVRDGRLLVARNHGRALFYLPGGRREPGETATGTATTTAGT</sequence>
<accession>A0A8J3J3C9</accession>
<protein>
    <recommendedName>
        <fullName evidence="4">NUDIX domain-containing protein</fullName>
    </recommendedName>
</protein>
<keyword evidence="3" id="KW-1185">Reference proteome</keyword>
<reference evidence="2" key="1">
    <citation type="submission" date="2021-01" db="EMBL/GenBank/DDBJ databases">
        <title>Whole genome shotgun sequence of Actinocatenispora rupis NBRC 107355.</title>
        <authorList>
            <person name="Komaki H."/>
            <person name="Tamura T."/>
        </authorList>
    </citation>
    <scope>NUCLEOTIDE SEQUENCE</scope>
    <source>
        <strain evidence="2">NBRC 107355</strain>
    </source>
</reference>
<dbReference type="RefSeq" id="WP_203663205.1">
    <property type="nucleotide sequence ID" value="NZ_BAAAZM010000001.1"/>
</dbReference>
<comment type="caution">
    <text evidence="2">The sequence shown here is derived from an EMBL/GenBank/DDBJ whole genome shotgun (WGS) entry which is preliminary data.</text>
</comment>
<evidence type="ECO:0000313" key="2">
    <source>
        <dbReference type="EMBL" id="GID15071.1"/>
    </source>
</evidence>
<dbReference type="EMBL" id="BOMB01000038">
    <property type="protein sequence ID" value="GID15071.1"/>
    <property type="molecule type" value="Genomic_DNA"/>
</dbReference>
<dbReference type="InterPro" id="IPR015797">
    <property type="entry name" value="NUDIX_hydrolase-like_dom_sf"/>
</dbReference>
<name>A0A8J3J3C9_9ACTN</name>